<dbReference type="InterPro" id="IPR032675">
    <property type="entry name" value="LRR_dom_sf"/>
</dbReference>
<evidence type="ECO:0000256" key="1">
    <source>
        <dbReference type="ARBA" id="ARBA00022614"/>
    </source>
</evidence>
<accession>A0A086A1J0</accession>
<dbReference type="Gene3D" id="3.80.10.10">
    <property type="entry name" value="Ribonuclease Inhibitor"/>
    <property type="match status" value="1"/>
</dbReference>
<dbReference type="Proteomes" id="UP000028705">
    <property type="component" value="Unassembled WGS sequence"/>
</dbReference>
<proteinExistence type="predicted"/>
<dbReference type="RefSeq" id="WP_034714567.1">
    <property type="nucleotide sequence ID" value="NZ_JPRH01000010.1"/>
</dbReference>
<gene>
    <name evidence="3" type="ORF">IW15_19645</name>
</gene>
<name>A0A086A1J0_9FLAO</name>
<keyword evidence="1" id="KW-0433">Leucine-rich repeat</keyword>
<organism evidence="3 4">
    <name type="scientific">Chryseobacterium soli</name>
    <dbReference type="NCBI Taxonomy" id="445961"/>
    <lineage>
        <taxon>Bacteria</taxon>
        <taxon>Pseudomonadati</taxon>
        <taxon>Bacteroidota</taxon>
        <taxon>Flavobacteriia</taxon>
        <taxon>Flavobacteriales</taxon>
        <taxon>Weeksellaceae</taxon>
        <taxon>Chryseobacterium group</taxon>
        <taxon>Chryseobacterium</taxon>
    </lineage>
</organism>
<evidence type="ECO:0008006" key="5">
    <source>
        <dbReference type="Google" id="ProtNLM"/>
    </source>
</evidence>
<dbReference type="SUPFAM" id="SSF52058">
    <property type="entry name" value="L domain-like"/>
    <property type="match status" value="1"/>
</dbReference>
<comment type="caution">
    <text evidence="3">The sequence shown here is derived from an EMBL/GenBank/DDBJ whole genome shotgun (WGS) entry which is preliminary data.</text>
</comment>
<reference evidence="3 4" key="1">
    <citation type="submission" date="2014-07" db="EMBL/GenBank/DDBJ databases">
        <title>Genome of Chryseobacterium soli DSM 19298.</title>
        <authorList>
            <person name="Stropko S.J."/>
            <person name="Pipes S.E."/>
            <person name="Newman J."/>
        </authorList>
    </citation>
    <scope>NUCLEOTIDE SEQUENCE [LARGE SCALE GENOMIC DNA]</scope>
    <source>
        <strain evidence="3 4">DSM 19298</strain>
    </source>
</reference>
<dbReference type="EMBL" id="JPRH01000010">
    <property type="protein sequence ID" value="KFF10554.1"/>
    <property type="molecule type" value="Genomic_DNA"/>
</dbReference>
<dbReference type="PANTHER" id="PTHR46652:SF3">
    <property type="entry name" value="LEUCINE-RICH REPEAT-CONTAINING PROTEIN 9"/>
    <property type="match status" value="1"/>
</dbReference>
<sequence length="296" mass="34546">MKHHFADLSYREENYWTIVPNYERFAYSIKHEMMEKTEVRVLTISKHDENWKEVFDCPNLEELTLDSPTKEQVEAIKELTQLKRLRLSFFRAKDIEFIGSLENLEEVAFEYVSGFSDLSPMQKLKKLRSLHLENLRKVSNFDGLRGIDSLQYLLIDGTLDWNQPIDDFSFLEGLPDLEFLNLGFVGNKSEFPALLPFLTLKKLKRLMVGIATFSTKEYAFLNIALPHVIKGYTDDETSWSPYYQFNNGDIYFLGKGSRTVKNNSSTAADKKETALRQFEIYVHEAEKLIKTHLSRK</sequence>
<dbReference type="AlphaFoldDB" id="A0A086A1J0"/>
<protein>
    <recommendedName>
        <fullName evidence="5">Leucine-rich repeat domain-containing protein</fullName>
    </recommendedName>
</protein>
<evidence type="ECO:0000313" key="4">
    <source>
        <dbReference type="Proteomes" id="UP000028705"/>
    </source>
</evidence>
<evidence type="ECO:0000313" key="3">
    <source>
        <dbReference type="EMBL" id="KFF10554.1"/>
    </source>
</evidence>
<evidence type="ECO:0000256" key="2">
    <source>
        <dbReference type="ARBA" id="ARBA00022737"/>
    </source>
</evidence>
<dbReference type="PANTHER" id="PTHR46652">
    <property type="entry name" value="LEUCINE-RICH REPEAT AND IQ DOMAIN-CONTAINING PROTEIN 1-RELATED"/>
    <property type="match status" value="1"/>
</dbReference>
<keyword evidence="4" id="KW-1185">Reference proteome</keyword>
<dbReference type="InterPro" id="IPR050836">
    <property type="entry name" value="SDS22/Internalin_LRR"/>
</dbReference>
<dbReference type="eggNOG" id="ENOG502ZA8C">
    <property type="taxonomic scope" value="Bacteria"/>
</dbReference>
<keyword evidence="2" id="KW-0677">Repeat</keyword>
<dbReference type="OrthoDB" id="1247155at2"/>
<dbReference type="STRING" id="445961.IW15_19645"/>